<reference evidence="2" key="1">
    <citation type="journal article" date="2016" name="Proc. Natl. Acad. Sci. U.S.A.">
        <title>Chromosome-level assembly of Arabidopsis thaliana Ler reveals the extent of translocation and inversion polymorphisms.</title>
        <authorList>
            <person name="Zapata L."/>
            <person name="Ding J."/>
            <person name="Willing E.M."/>
            <person name="Hartwig B."/>
            <person name="Bezdan D."/>
            <person name="Jiao W.B."/>
            <person name="Patel V."/>
            <person name="Velikkakam James G."/>
            <person name="Koornneef M."/>
            <person name="Ossowski S."/>
            <person name="Schneeberger K."/>
        </authorList>
    </citation>
    <scope>NUCLEOTIDE SEQUENCE [LARGE SCALE GENOMIC DNA]</scope>
    <source>
        <strain evidence="2">cv. Landsberg erecta</strain>
    </source>
</reference>
<accession>A0A178VX15</accession>
<protein>
    <submittedName>
        <fullName evidence="1">Uncharacterized protein</fullName>
    </submittedName>
</protein>
<evidence type="ECO:0000313" key="2">
    <source>
        <dbReference type="Proteomes" id="UP000078284"/>
    </source>
</evidence>
<organism evidence="1 2">
    <name type="scientific">Arabidopsis thaliana</name>
    <name type="common">Mouse-ear cress</name>
    <dbReference type="NCBI Taxonomy" id="3702"/>
    <lineage>
        <taxon>Eukaryota</taxon>
        <taxon>Viridiplantae</taxon>
        <taxon>Streptophyta</taxon>
        <taxon>Embryophyta</taxon>
        <taxon>Tracheophyta</taxon>
        <taxon>Spermatophyta</taxon>
        <taxon>Magnoliopsida</taxon>
        <taxon>eudicotyledons</taxon>
        <taxon>Gunneridae</taxon>
        <taxon>Pentapetalae</taxon>
        <taxon>rosids</taxon>
        <taxon>malvids</taxon>
        <taxon>Brassicales</taxon>
        <taxon>Brassicaceae</taxon>
        <taxon>Camelineae</taxon>
        <taxon>Arabidopsis</taxon>
    </lineage>
</organism>
<sequence length="59" mass="6555">MTYIVAQVVIDDTRDYLETPVANQIPNETSFSLSFSIYLSLSKKAFGNCLSSNSVLLLH</sequence>
<dbReference type="Proteomes" id="UP000078284">
    <property type="component" value="Chromosome 2"/>
</dbReference>
<dbReference type="AlphaFoldDB" id="A0A178VX15"/>
<gene>
    <name evidence="1" type="ordered locus">AXX17_At2g30150</name>
</gene>
<evidence type="ECO:0000313" key="1">
    <source>
        <dbReference type="EMBL" id="OAP10929.1"/>
    </source>
</evidence>
<proteinExistence type="predicted"/>
<dbReference type="EMBL" id="LUHQ01000002">
    <property type="protein sequence ID" value="OAP10929.1"/>
    <property type="molecule type" value="Genomic_DNA"/>
</dbReference>
<name>A0A178VX15_ARATH</name>
<comment type="caution">
    <text evidence="1">The sequence shown here is derived from an EMBL/GenBank/DDBJ whole genome shotgun (WGS) entry which is preliminary data.</text>
</comment>